<dbReference type="InterPro" id="IPR054030">
    <property type="entry name" value="Gp5_Vgr_C"/>
</dbReference>
<evidence type="ECO:0000313" key="7">
    <source>
        <dbReference type="EMBL" id="MDC0721704.1"/>
    </source>
</evidence>
<dbReference type="Gene3D" id="4.10.220.110">
    <property type="match status" value="1"/>
</dbReference>
<accession>A0ABT5E8N3</accession>
<dbReference type="Gene3D" id="2.40.50.230">
    <property type="entry name" value="Gp5 N-terminal domain"/>
    <property type="match status" value="1"/>
</dbReference>
<evidence type="ECO:0000256" key="4">
    <source>
        <dbReference type="SAM" id="MobiDB-lite"/>
    </source>
</evidence>
<sequence>MFTLTVKGCDEELRVVRFSGHEAISSLFEFVVEIASPTLPLDALAGRFAVLSIEGLHATRHIHAFICEAGYIGESSSYTLCELKLVPAIWRLLQRVGCRIFQELTTPQILAKVLETAGIARSDFRFDLRANYVPHGYCAQYRESDFDFISRLMEQSGIFYYFEHREDKHVVTMTDHGDFAAPIPGDATLRLTAEDEQERILQFRLTESVRPRRVTVRDKSLHQPGQPMEATAGAGADSEIYEYPGAFTELGKDAPHKGDQQARLRLEALQATRRRGSGTSDSPRLTPGLAFTLADATRTHLEGDYRIIGVVHRGEQPQALDEGAAGHFHYGNQFECADKRIPYRAPRVTPSPVVHGAQTATVVGPGGEEVFVDEHGRVKVQFHWDRRGAHDEGSSCWVRVSQAWAGSGFGAMFIPRIGHEVVVEFLEGDPNRPLITGRVYTGFNTPPYSLPDEKTKSGIKSESTPGGGGSNELRFEDAKGREEIYLHGQKDWNIVVEHDKSQQIGHDVALQVGHDRSEVIGGDHEESIAKDKRVRVGNDHTEAIGRTMNLSVGANLIESVGGDASHAVAGSSTETIGATKHESVALASVLEVGGAYQISVIGAMNESVGLAKLEEVGLIKFVAVGKDSSEQVGGGKSVSAVENITESAGENIALSAGKHVNVTAGQNINLASGKNAAVVAADKLVLQCGDATITMKKNGEVTIQAKKLSVKASGEVAIKGSKIKLN</sequence>
<dbReference type="SUPFAM" id="SSF69349">
    <property type="entry name" value="Phage fibre proteins"/>
    <property type="match status" value="2"/>
</dbReference>
<dbReference type="InterPro" id="IPR006533">
    <property type="entry name" value="T6SS_Vgr_RhsGE"/>
</dbReference>
<dbReference type="InterPro" id="IPR037026">
    <property type="entry name" value="Vgr_OB-fold_dom_sf"/>
</dbReference>
<keyword evidence="8" id="KW-1185">Reference proteome</keyword>
<evidence type="ECO:0000259" key="5">
    <source>
        <dbReference type="Pfam" id="PF04717"/>
    </source>
</evidence>
<dbReference type="NCBIfam" id="TIGR03361">
    <property type="entry name" value="VI_Rhs_Vgr"/>
    <property type="match status" value="1"/>
</dbReference>
<dbReference type="RefSeq" id="WP_272090209.1">
    <property type="nucleotide sequence ID" value="NZ_JAQNDL010000003.1"/>
</dbReference>
<evidence type="ECO:0000313" key="8">
    <source>
        <dbReference type="Proteomes" id="UP001221686"/>
    </source>
</evidence>
<dbReference type="Gene3D" id="3.55.50.10">
    <property type="entry name" value="Baseplate protein-like domains"/>
    <property type="match status" value="1"/>
</dbReference>
<feature type="region of interest" description="Disordered" evidence="4">
    <location>
        <begin position="446"/>
        <end position="472"/>
    </location>
</feature>
<dbReference type="PANTHER" id="PTHR32305">
    <property type="match status" value="1"/>
</dbReference>
<dbReference type="Pfam" id="PF05954">
    <property type="entry name" value="Phage_GPD"/>
    <property type="match status" value="1"/>
</dbReference>
<evidence type="ECO:0000259" key="6">
    <source>
        <dbReference type="Pfam" id="PF22178"/>
    </source>
</evidence>
<reference evidence="7 8" key="1">
    <citation type="submission" date="2022-11" db="EMBL/GenBank/DDBJ databases">
        <title>Minimal conservation of predation-associated metabolite biosynthetic gene clusters underscores biosynthetic potential of Myxococcota including descriptions for ten novel species: Archangium lansinium sp. nov., Myxococcus landrumus sp. nov., Nannocystis bai.</title>
        <authorList>
            <person name="Ahearne A."/>
            <person name="Stevens C."/>
            <person name="Dowd S."/>
        </authorList>
    </citation>
    <scope>NUCLEOTIDE SEQUENCE [LARGE SCALE GENOMIC DNA]</scope>
    <source>
        <strain evidence="7 8">BB15-2</strain>
    </source>
</reference>
<feature type="domain" description="Gp5/Type VI secretion system Vgr protein OB-fold" evidence="5">
    <location>
        <begin position="373"/>
        <end position="440"/>
    </location>
</feature>
<dbReference type="InterPro" id="IPR050708">
    <property type="entry name" value="T6SS_VgrG/RHS"/>
</dbReference>
<dbReference type="Proteomes" id="UP001221686">
    <property type="component" value="Unassembled WGS sequence"/>
</dbReference>
<proteinExistence type="inferred from homology"/>
<comment type="caution">
    <text evidence="7">The sequence shown here is derived from an EMBL/GenBank/DDBJ whole genome shotgun (WGS) entry which is preliminary data.</text>
</comment>
<dbReference type="Gene3D" id="2.30.110.50">
    <property type="match status" value="1"/>
</dbReference>
<dbReference type="Pfam" id="PF04717">
    <property type="entry name" value="Phage_base_V"/>
    <property type="match status" value="1"/>
</dbReference>
<dbReference type="SUPFAM" id="SSF69255">
    <property type="entry name" value="gp5 N-terminal domain-like"/>
    <property type="match status" value="1"/>
</dbReference>
<evidence type="ECO:0000256" key="2">
    <source>
        <dbReference type="ARBA" id="ARBA00005558"/>
    </source>
</evidence>
<organism evidence="7 8">
    <name type="scientific">Nannocystis bainbridge</name>
    <dbReference type="NCBI Taxonomy" id="2995303"/>
    <lineage>
        <taxon>Bacteria</taxon>
        <taxon>Pseudomonadati</taxon>
        <taxon>Myxococcota</taxon>
        <taxon>Polyangia</taxon>
        <taxon>Nannocystales</taxon>
        <taxon>Nannocystaceae</taxon>
        <taxon>Nannocystis</taxon>
    </lineage>
</organism>
<gene>
    <name evidence="7" type="primary">tssI</name>
    <name evidence="7" type="ORF">POL25_32650</name>
</gene>
<dbReference type="InterPro" id="IPR006531">
    <property type="entry name" value="Gp5/Vgr_OB"/>
</dbReference>
<dbReference type="Pfam" id="PF22178">
    <property type="entry name" value="Gp5_trimer_C"/>
    <property type="match status" value="1"/>
</dbReference>
<dbReference type="NCBIfam" id="TIGR01646">
    <property type="entry name" value="vgr_GE"/>
    <property type="match status" value="1"/>
</dbReference>
<feature type="domain" description="Gp5/Type VI secretion system Vgr C-terminal trimerisation" evidence="6">
    <location>
        <begin position="457"/>
        <end position="566"/>
    </location>
</feature>
<comment type="subcellular location">
    <subcellularLocation>
        <location evidence="1">Secreted</location>
    </subcellularLocation>
</comment>
<evidence type="ECO:0000256" key="3">
    <source>
        <dbReference type="ARBA" id="ARBA00022525"/>
    </source>
</evidence>
<dbReference type="PANTHER" id="PTHR32305:SF15">
    <property type="entry name" value="PROTEIN RHSA-RELATED"/>
    <property type="match status" value="1"/>
</dbReference>
<protein>
    <submittedName>
        <fullName evidence="7">Type VI secretion system tip protein TssI/VgrG</fullName>
    </submittedName>
</protein>
<evidence type="ECO:0000256" key="1">
    <source>
        <dbReference type="ARBA" id="ARBA00004613"/>
    </source>
</evidence>
<name>A0ABT5E8N3_9BACT</name>
<comment type="similarity">
    <text evidence="2">Belongs to the VgrG protein family.</text>
</comment>
<keyword evidence="3" id="KW-0964">Secreted</keyword>
<feature type="region of interest" description="Disordered" evidence="4">
    <location>
        <begin position="214"/>
        <end position="234"/>
    </location>
</feature>
<dbReference type="InterPro" id="IPR017847">
    <property type="entry name" value="T6SS_RhsGE_Vgr_subset"/>
</dbReference>
<dbReference type="EMBL" id="JAQNDL010000003">
    <property type="protein sequence ID" value="MDC0721704.1"/>
    <property type="molecule type" value="Genomic_DNA"/>
</dbReference>
<dbReference type="SUPFAM" id="SSF69279">
    <property type="entry name" value="Phage tail proteins"/>
    <property type="match status" value="2"/>
</dbReference>